<dbReference type="EMBL" id="MU155206">
    <property type="protein sequence ID" value="KAF9479748.1"/>
    <property type="molecule type" value="Genomic_DNA"/>
</dbReference>
<evidence type="ECO:0000313" key="1">
    <source>
        <dbReference type="EMBL" id="KAF9479748.1"/>
    </source>
</evidence>
<gene>
    <name evidence="1" type="ORF">BDN70DRAFT_878383</name>
</gene>
<reference evidence="1" key="1">
    <citation type="submission" date="2020-11" db="EMBL/GenBank/DDBJ databases">
        <authorList>
            <consortium name="DOE Joint Genome Institute"/>
            <person name="Ahrendt S."/>
            <person name="Riley R."/>
            <person name="Andreopoulos W."/>
            <person name="Labutti K."/>
            <person name="Pangilinan J."/>
            <person name="Ruiz-Duenas F.J."/>
            <person name="Barrasa J.M."/>
            <person name="Sanchez-Garcia M."/>
            <person name="Camarero S."/>
            <person name="Miyauchi S."/>
            <person name="Serrano A."/>
            <person name="Linde D."/>
            <person name="Babiker R."/>
            <person name="Drula E."/>
            <person name="Ayuso-Fernandez I."/>
            <person name="Pacheco R."/>
            <person name="Padilla G."/>
            <person name="Ferreira P."/>
            <person name="Barriuso J."/>
            <person name="Kellner H."/>
            <person name="Castanera R."/>
            <person name="Alfaro M."/>
            <person name="Ramirez L."/>
            <person name="Pisabarro A.G."/>
            <person name="Kuo A."/>
            <person name="Tritt A."/>
            <person name="Lipzen A."/>
            <person name="He G."/>
            <person name="Yan M."/>
            <person name="Ng V."/>
            <person name="Cullen D."/>
            <person name="Martin F."/>
            <person name="Rosso M.-N."/>
            <person name="Henrissat B."/>
            <person name="Hibbett D."/>
            <person name="Martinez A.T."/>
            <person name="Grigoriev I.V."/>
        </authorList>
    </citation>
    <scope>NUCLEOTIDE SEQUENCE</scope>
    <source>
        <strain evidence="1">CIRM-BRFM 674</strain>
    </source>
</reference>
<comment type="caution">
    <text evidence="1">The sequence shown here is derived from an EMBL/GenBank/DDBJ whole genome shotgun (WGS) entry which is preliminary data.</text>
</comment>
<organism evidence="1 2">
    <name type="scientific">Pholiota conissans</name>
    <dbReference type="NCBI Taxonomy" id="109636"/>
    <lineage>
        <taxon>Eukaryota</taxon>
        <taxon>Fungi</taxon>
        <taxon>Dikarya</taxon>
        <taxon>Basidiomycota</taxon>
        <taxon>Agaricomycotina</taxon>
        <taxon>Agaricomycetes</taxon>
        <taxon>Agaricomycetidae</taxon>
        <taxon>Agaricales</taxon>
        <taxon>Agaricineae</taxon>
        <taxon>Strophariaceae</taxon>
        <taxon>Pholiota</taxon>
    </lineage>
</organism>
<keyword evidence="2" id="KW-1185">Reference proteome</keyword>
<proteinExistence type="predicted"/>
<dbReference type="Proteomes" id="UP000807469">
    <property type="component" value="Unassembled WGS sequence"/>
</dbReference>
<dbReference type="OrthoDB" id="2742886at2759"/>
<sequence length="123" mass="13621">MIDWNTLNGSDATVIDASSLVLFSLHCLPSEVVHPPDEDIIDVMKKLDSSRGLIGLHPCFKLEDGRFVKSGASNLNAALEEARVTDFIRVHTKIPVPTVHTVFAQEEYSPYVVMDHIPGENHL</sequence>
<protein>
    <submittedName>
        <fullName evidence="1">Uncharacterized protein</fullName>
    </submittedName>
</protein>
<name>A0A9P5Z1N5_9AGAR</name>
<evidence type="ECO:0000313" key="2">
    <source>
        <dbReference type="Proteomes" id="UP000807469"/>
    </source>
</evidence>
<dbReference type="AlphaFoldDB" id="A0A9P5Z1N5"/>
<accession>A0A9P5Z1N5</accession>